<evidence type="ECO:0000313" key="2">
    <source>
        <dbReference type="Proteomes" id="UP000030151"/>
    </source>
</evidence>
<protein>
    <submittedName>
        <fullName evidence="1">Uncharacterized protein</fullName>
    </submittedName>
</protein>
<dbReference type="Proteomes" id="UP000030151">
    <property type="component" value="Unassembled WGS sequence"/>
</dbReference>
<comment type="caution">
    <text evidence="1">The sequence shown here is derived from an EMBL/GenBank/DDBJ whole genome shotgun (WGS) entry which is preliminary data.</text>
</comment>
<sequence length="69" mass="7412">MTQTCMSSQSNGSTENSCLGYTYSLSHGYHNVTARTDSRARSSLHKGSKMSEALGVCALGRQPLSFQPP</sequence>
<accession>A0A014QV66</accession>
<reference evidence="1 2" key="1">
    <citation type="submission" date="2014-02" db="EMBL/GenBank/DDBJ databases">
        <title>The genome sequence of the entomopathogenic fungus Metarhizium robertsii ARSEF 2575.</title>
        <authorList>
            <person name="Giuliano Garisto Donzelli B."/>
            <person name="Roe B.A."/>
            <person name="Macmil S.L."/>
            <person name="Krasnoff S.B."/>
            <person name="Gibson D.M."/>
        </authorList>
    </citation>
    <scope>NUCLEOTIDE SEQUENCE [LARGE SCALE GENOMIC DNA]</scope>
    <source>
        <strain evidence="1 2">ARSEF 2575</strain>
    </source>
</reference>
<dbReference type="EMBL" id="JELW01000035">
    <property type="protein sequence ID" value="EXU97587.1"/>
    <property type="molecule type" value="Genomic_DNA"/>
</dbReference>
<organism evidence="1 2">
    <name type="scientific">Metarhizium robertsii</name>
    <dbReference type="NCBI Taxonomy" id="568076"/>
    <lineage>
        <taxon>Eukaryota</taxon>
        <taxon>Fungi</taxon>
        <taxon>Dikarya</taxon>
        <taxon>Ascomycota</taxon>
        <taxon>Pezizomycotina</taxon>
        <taxon>Sordariomycetes</taxon>
        <taxon>Hypocreomycetidae</taxon>
        <taxon>Hypocreales</taxon>
        <taxon>Clavicipitaceae</taxon>
        <taxon>Metarhizium</taxon>
    </lineage>
</organism>
<gene>
    <name evidence="1" type="ORF">X797_009307</name>
</gene>
<evidence type="ECO:0000313" key="1">
    <source>
        <dbReference type="EMBL" id="EXU97587.1"/>
    </source>
</evidence>
<name>A0A014QV66_9HYPO</name>
<dbReference type="AlphaFoldDB" id="A0A014QV66"/>
<proteinExistence type="predicted"/>
<dbReference type="HOGENOM" id="CLU_2776473_0_0_1"/>